<dbReference type="EMBL" id="MT143878">
    <property type="protein sequence ID" value="QJB04271.1"/>
    <property type="molecule type" value="Genomic_DNA"/>
</dbReference>
<evidence type="ECO:0000313" key="1">
    <source>
        <dbReference type="EMBL" id="QJB00354.1"/>
    </source>
</evidence>
<sequence>MAVACEGVKMYDIRTTLKVVAAETIEVGESCHIHTDGLAYVVDDGKSDVVHGWALTSAAVGSEVTLVTTARMLVDTTQTIGARLYTGAVAGGSVPSTTFAATGVVCGFAITASLIFVNVPTPAADG</sequence>
<name>A0A6M3M8X0_9ZZZZ</name>
<evidence type="ECO:0000313" key="2">
    <source>
        <dbReference type="EMBL" id="QJB04271.1"/>
    </source>
</evidence>
<gene>
    <name evidence="1" type="ORF">MM171A00522_0018</name>
    <name evidence="2" type="ORF">MM171B00386_0008</name>
</gene>
<reference evidence="2" key="1">
    <citation type="submission" date="2020-03" db="EMBL/GenBank/DDBJ databases">
        <title>The deep terrestrial virosphere.</title>
        <authorList>
            <person name="Holmfeldt K."/>
            <person name="Nilsson E."/>
            <person name="Simone D."/>
            <person name="Lopez-Fernandez M."/>
            <person name="Wu X."/>
            <person name="de Brujin I."/>
            <person name="Lundin D."/>
            <person name="Andersson A."/>
            <person name="Bertilsson S."/>
            <person name="Dopson M."/>
        </authorList>
    </citation>
    <scope>NUCLEOTIDE SEQUENCE</scope>
    <source>
        <strain evidence="1">MM171A00522</strain>
        <strain evidence="2">MM171B00386</strain>
    </source>
</reference>
<dbReference type="EMBL" id="MT143690">
    <property type="protein sequence ID" value="QJB00354.1"/>
    <property type="molecule type" value="Genomic_DNA"/>
</dbReference>
<accession>A0A6M3M8X0</accession>
<protein>
    <submittedName>
        <fullName evidence="2">Uncharacterized protein</fullName>
    </submittedName>
</protein>
<proteinExistence type="predicted"/>
<organism evidence="2">
    <name type="scientific">viral metagenome</name>
    <dbReference type="NCBI Taxonomy" id="1070528"/>
    <lineage>
        <taxon>unclassified sequences</taxon>
        <taxon>metagenomes</taxon>
        <taxon>organismal metagenomes</taxon>
    </lineage>
</organism>
<dbReference type="AlphaFoldDB" id="A0A6M3M8X0"/>